<dbReference type="PANTHER" id="PTHR11977">
    <property type="entry name" value="VILLIN"/>
    <property type="match status" value="1"/>
</dbReference>
<dbReference type="GO" id="GO:0005737">
    <property type="term" value="C:cytoplasm"/>
    <property type="evidence" value="ECO:0007669"/>
    <property type="project" value="TreeGrafter"/>
</dbReference>
<organism evidence="3 4">
    <name type="scientific">Adineta steineri</name>
    <dbReference type="NCBI Taxonomy" id="433720"/>
    <lineage>
        <taxon>Eukaryota</taxon>
        <taxon>Metazoa</taxon>
        <taxon>Spiralia</taxon>
        <taxon>Gnathifera</taxon>
        <taxon>Rotifera</taxon>
        <taxon>Eurotatoria</taxon>
        <taxon>Bdelloidea</taxon>
        <taxon>Adinetida</taxon>
        <taxon>Adinetidae</taxon>
        <taxon>Adineta</taxon>
    </lineage>
</organism>
<feature type="non-terminal residue" evidence="3">
    <location>
        <position position="168"/>
    </location>
</feature>
<dbReference type="GO" id="GO:0008154">
    <property type="term" value="P:actin polymerization or depolymerization"/>
    <property type="evidence" value="ECO:0007669"/>
    <property type="project" value="TreeGrafter"/>
</dbReference>
<dbReference type="PRINTS" id="PR00597">
    <property type="entry name" value="GELSOLIN"/>
</dbReference>
<evidence type="ECO:0000256" key="1">
    <source>
        <dbReference type="ARBA" id="ARBA00022737"/>
    </source>
</evidence>
<name>A0A820LXH5_9BILA</name>
<feature type="non-terminal residue" evidence="3">
    <location>
        <position position="1"/>
    </location>
</feature>
<accession>A0A820LXH5</accession>
<dbReference type="CDD" id="cd11290">
    <property type="entry name" value="gelsolin_S1_like"/>
    <property type="match status" value="1"/>
</dbReference>
<evidence type="ECO:0000313" key="3">
    <source>
        <dbReference type="EMBL" id="CAF4364575.1"/>
    </source>
</evidence>
<comment type="caution">
    <text evidence="3">The sequence shown here is derived from an EMBL/GenBank/DDBJ whole genome shotgun (WGS) entry which is preliminary data.</text>
</comment>
<dbReference type="InterPro" id="IPR007123">
    <property type="entry name" value="Gelsolin-like_dom"/>
</dbReference>
<evidence type="ECO:0000259" key="2">
    <source>
        <dbReference type="Pfam" id="PF00626"/>
    </source>
</evidence>
<evidence type="ECO:0000313" key="4">
    <source>
        <dbReference type="Proteomes" id="UP000663844"/>
    </source>
</evidence>
<dbReference type="PANTHER" id="PTHR11977:SF51">
    <property type="entry name" value="PROTEIN FLIGHTLESS-1 HOMOLOG"/>
    <property type="match status" value="1"/>
</dbReference>
<dbReference type="InterPro" id="IPR007122">
    <property type="entry name" value="Villin/Gelsolin"/>
</dbReference>
<keyword evidence="1" id="KW-0677">Repeat</keyword>
<dbReference type="GO" id="GO:0005546">
    <property type="term" value="F:phosphatidylinositol-4,5-bisphosphate binding"/>
    <property type="evidence" value="ECO:0007669"/>
    <property type="project" value="TreeGrafter"/>
</dbReference>
<feature type="domain" description="Gelsolin-like" evidence="2">
    <location>
        <begin position="33"/>
        <end position="104"/>
    </location>
</feature>
<dbReference type="GO" id="GO:0015629">
    <property type="term" value="C:actin cytoskeleton"/>
    <property type="evidence" value="ECO:0007669"/>
    <property type="project" value="TreeGrafter"/>
</dbReference>
<dbReference type="Pfam" id="PF00626">
    <property type="entry name" value="Gelsolin"/>
    <property type="match status" value="1"/>
</dbReference>
<dbReference type="Gene3D" id="3.40.20.10">
    <property type="entry name" value="Severin"/>
    <property type="match status" value="1"/>
</dbReference>
<dbReference type="EMBL" id="CAJOAZ010022307">
    <property type="protein sequence ID" value="CAF4364575.1"/>
    <property type="molecule type" value="Genomic_DNA"/>
</dbReference>
<dbReference type="GO" id="GO:0051015">
    <property type="term" value="F:actin filament binding"/>
    <property type="evidence" value="ECO:0007669"/>
    <property type="project" value="InterPro"/>
</dbReference>
<reference evidence="3" key="1">
    <citation type="submission" date="2021-02" db="EMBL/GenBank/DDBJ databases">
        <authorList>
            <person name="Nowell W R."/>
        </authorList>
    </citation>
    <scope>NUCLEOTIDE SEQUENCE</scope>
</reference>
<dbReference type="SMART" id="SM00262">
    <property type="entry name" value="GEL"/>
    <property type="match status" value="1"/>
</dbReference>
<dbReference type="SUPFAM" id="SSF55753">
    <property type="entry name" value="Actin depolymerizing proteins"/>
    <property type="match status" value="1"/>
</dbReference>
<dbReference type="AlphaFoldDB" id="A0A820LXH5"/>
<dbReference type="GO" id="GO:0051014">
    <property type="term" value="P:actin filament severing"/>
    <property type="evidence" value="ECO:0007669"/>
    <property type="project" value="TreeGrafter"/>
</dbReference>
<dbReference type="Proteomes" id="UP000663844">
    <property type="component" value="Unassembled WGS sequence"/>
</dbReference>
<dbReference type="GO" id="GO:0030239">
    <property type="term" value="P:myofibril assembly"/>
    <property type="evidence" value="ECO:0007669"/>
    <property type="project" value="TreeGrafter"/>
</dbReference>
<sequence>PEFFDEAVGHIAGITCWEIENFLPKQLERQLNGTFYTGDCYIVLHSMVELSGTMDWNIYFWIGKDATLDKQACAAMHAVNLRNMLGASCRTQREEQTDESEEFLALFNNHLRVIDGARTETGFWVVRDIEHPTRFYRASGTQKLHVELVAVSATSLDPRYVLFLDIVP</sequence>
<gene>
    <name evidence="3" type="ORF">OXD698_LOCUS49500</name>
</gene>
<dbReference type="GO" id="GO:0005634">
    <property type="term" value="C:nucleus"/>
    <property type="evidence" value="ECO:0007669"/>
    <property type="project" value="TreeGrafter"/>
</dbReference>
<proteinExistence type="predicted"/>
<protein>
    <recommendedName>
        <fullName evidence="2">Gelsolin-like domain-containing protein</fullName>
    </recommendedName>
</protein>
<dbReference type="GO" id="GO:0051016">
    <property type="term" value="P:barbed-end actin filament capping"/>
    <property type="evidence" value="ECO:0007669"/>
    <property type="project" value="TreeGrafter"/>
</dbReference>
<dbReference type="InterPro" id="IPR029006">
    <property type="entry name" value="ADF-H/Gelsolin-like_dom_sf"/>
</dbReference>